<dbReference type="eggNOG" id="COG1959">
    <property type="taxonomic scope" value="Bacteria"/>
</dbReference>
<organism evidence="1 2">
    <name type="scientific">Spirochaeta lutea</name>
    <dbReference type="NCBI Taxonomy" id="1480694"/>
    <lineage>
        <taxon>Bacteria</taxon>
        <taxon>Pseudomonadati</taxon>
        <taxon>Spirochaetota</taxon>
        <taxon>Spirochaetia</taxon>
        <taxon>Spirochaetales</taxon>
        <taxon>Spirochaetaceae</taxon>
        <taxon>Spirochaeta</taxon>
    </lineage>
</organism>
<dbReference type="InterPro" id="IPR030489">
    <property type="entry name" value="TR_Rrf2-type_CS"/>
</dbReference>
<comment type="caution">
    <text evidence="1">The sequence shown here is derived from an EMBL/GenBank/DDBJ whole genome shotgun (WGS) entry which is preliminary data.</text>
</comment>
<dbReference type="OrthoDB" id="9808360at2"/>
<keyword evidence="2" id="KW-1185">Reference proteome</keyword>
<dbReference type="PROSITE" id="PS51197">
    <property type="entry name" value="HTH_RRF2_2"/>
    <property type="match status" value="1"/>
</dbReference>
<dbReference type="Pfam" id="PF02082">
    <property type="entry name" value="Rrf2"/>
    <property type="match status" value="1"/>
</dbReference>
<dbReference type="InterPro" id="IPR036390">
    <property type="entry name" value="WH_DNA-bd_sf"/>
</dbReference>
<evidence type="ECO:0000313" key="2">
    <source>
        <dbReference type="Proteomes" id="UP000029692"/>
    </source>
</evidence>
<dbReference type="PROSITE" id="PS01332">
    <property type="entry name" value="HTH_RRF2_1"/>
    <property type="match status" value="1"/>
</dbReference>
<dbReference type="Proteomes" id="UP000029692">
    <property type="component" value="Unassembled WGS sequence"/>
</dbReference>
<dbReference type="NCBIfam" id="TIGR00738">
    <property type="entry name" value="rrf2_super"/>
    <property type="match status" value="1"/>
</dbReference>
<dbReference type="GO" id="GO:0003700">
    <property type="term" value="F:DNA-binding transcription factor activity"/>
    <property type="evidence" value="ECO:0007669"/>
    <property type="project" value="TreeGrafter"/>
</dbReference>
<dbReference type="SUPFAM" id="SSF46785">
    <property type="entry name" value="Winged helix' DNA-binding domain"/>
    <property type="match status" value="1"/>
</dbReference>
<evidence type="ECO:0008006" key="3">
    <source>
        <dbReference type="Google" id="ProtNLM"/>
    </source>
</evidence>
<dbReference type="RefSeq" id="WP_037548682.1">
    <property type="nucleotide sequence ID" value="NZ_JNUP01000066.1"/>
</dbReference>
<sequence>MFTVTAKGIYGLSAMVELARYYDQGSRQIKDIAEAHSIPQHYLEQILVALKKAGLVESFRGAQGGYALAKKPSQIMLIDILTQLEGKLEVIPEQRKGNELSFFWEELEYEIRRYLNRSLEDLLMAHEESKNQVFYSI</sequence>
<dbReference type="EMBL" id="JNUP01000066">
    <property type="protein sequence ID" value="KGE71443.1"/>
    <property type="molecule type" value="Genomic_DNA"/>
</dbReference>
<dbReference type="GO" id="GO:0005829">
    <property type="term" value="C:cytosol"/>
    <property type="evidence" value="ECO:0007669"/>
    <property type="project" value="TreeGrafter"/>
</dbReference>
<dbReference type="InterPro" id="IPR036388">
    <property type="entry name" value="WH-like_DNA-bd_sf"/>
</dbReference>
<dbReference type="PANTHER" id="PTHR33221">
    <property type="entry name" value="WINGED HELIX-TURN-HELIX TRANSCRIPTIONAL REGULATOR, RRF2 FAMILY"/>
    <property type="match status" value="1"/>
</dbReference>
<dbReference type="InterPro" id="IPR000944">
    <property type="entry name" value="Tscrpt_reg_Rrf2"/>
</dbReference>
<gene>
    <name evidence="1" type="ORF">DC28_11695</name>
</gene>
<dbReference type="STRING" id="1480694.DC28_11695"/>
<accession>A0A098QVM5</accession>
<name>A0A098QVM5_9SPIO</name>
<evidence type="ECO:0000313" key="1">
    <source>
        <dbReference type="EMBL" id="KGE71443.1"/>
    </source>
</evidence>
<dbReference type="Gene3D" id="1.10.10.10">
    <property type="entry name" value="Winged helix-like DNA-binding domain superfamily/Winged helix DNA-binding domain"/>
    <property type="match status" value="1"/>
</dbReference>
<dbReference type="AlphaFoldDB" id="A0A098QVM5"/>
<proteinExistence type="predicted"/>
<protein>
    <recommendedName>
        <fullName evidence="3">Rrf2 family transcriptional regulator</fullName>
    </recommendedName>
</protein>
<dbReference type="PANTHER" id="PTHR33221:SF15">
    <property type="entry name" value="HTH-TYPE TRANSCRIPTIONAL REGULATOR YWGB-RELATED"/>
    <property type="match status" value="1"/>
</dbReference>
<reference evidence="1 2" key="1">
    <citation type="submission" date="2014-05" db="EMBL/GenBank/DDBJ databases">
        <title>De novo Genome Sequence of Spirocheata sp.</title>
        <authorList>
            <person name="Shivani Y."/>
            <person name="Subhash Y."/>
            <person name="Tushar L."/>
            <person name="Sasikala C."/>
            <person name="Ramana C.V."/>
        </authorList>
    </citation>
    <scope>NUCLEOTIDE SEQUENCE [LARGE SCALE GENOMIC DNA]</scope>
    <source>
        <strain evidence="1 2">JC230</strain>
    </source>
</reference>